<feature type="region of interest" description="Disordered" evidence="1">
    <location>
        <begin position="248"/>
        <end position="312"/>
    </location>
</feature>
<organism evidence="3 4">
    <name type="scientific">Gadus morhua</name>
    <name type="common">Atlantic cod</name>
    <dbReference type="NCBI Taxonomy" id="8049"/>
    <lineage>
        <taxon>Eukaryota</taxon>
        <taxon>Metazoa</taxon>
        <taxon>Chordata</taxon>
        <taxon>Craniata</taxon>
        <taxon>Vertebrata</taxon>
        <taxon>Euteleostomi</taxon>
        <taxon>Actinopterygii</taxon>
        <taxon>Neopterygii</taxon>
        <taxon>Teleostei</taxon>
        <taxon>Neoteleostei</taxon>
        <taxon>Acanthomorphata</taxon>
        <taxon>Zeiogadaria</taxon>
        <taxon>Gadariae</taxon>
        <taxon>Gadiformes</taxon>
        <taxon>Gadoidei</taxon>
        <taxon>Gadidae</taxon>
        <taxon>Gadus</taxon>
    </lineage>
</organism>
<feature type="domain" description="Homologous recombination OB-fold protein OB-fold" evidence="2">
    <location>
        <begin position="496"/>
        <end position="579"/>
    </location>
</feature>
<evidence type="ECO:0000259" key="2">
    <source>
        <dbReference type="Pfam" id="PF15072"/>
    </source>
</evidence>
<keyword evidence="4" id="KW-1185">Reference proteome</keyword>
<evidence type="ECO:0000256" key="1">
    <source>
        <dbReference type="SAM" id="MobiDB-lite"/>
    </source>
</evidence>
<accession>A0A8C5CLS0</accession>
<feature type="region of interest" description="Disordered" evidence="1">
    <location>
        <begin position="1"/>
        <end position="28"/>
    </location>
</feature>
<protein>
    <submittedName>
        <fullName evidence="3">Homologous recombination factor with OB-fold</fullName>
    </submittedName>
</protein>
<feature type="compositionally biased region" description="Low complexity" evidence="1">
    <location>
        <begin position="583"/>
        <end position="592"/>
    </location>
</feature>
<evidence type="ECO:0000313" key="4">
    <source>
        <dbReference type="Proteomes" id="UP000694546"/>
    </source>
</evidence>
<dbReference type="Pfam" id="PF15072">
    <property type="entry name" value="HROB"/>
    <property type="match status" value="1"/>
</dbReference>
<feature type="region of interest" description="Disordered" evidence="1">
    <location>
        <begin position="143"/>
        <end position="204"/>
    </location>
</feature>
<feature type="compositionally biased region" description="Low complexity" evidence="1">
    <location>
        <begin position="1"/>
        <end position="10"/>
    </location>
</feature>
<feature type="region of interest" description="Disordered" evidence="1">
    <location>
        <begin position="578"/>
        <end position="686"/>
    </location>
</feature>
<feature type="compositionally biased region" description="Low complexity" evidence="1">
    <location>
        <begin position="143"/>
        <end position="152"/>
    </location>
</feature>
<dbReference type="Ensembl" id="ENSGMOT00000075981.1">
    <property type="protein sequence ID" value="ENSGMOP00000062186.1"/>
    <property type="gene ID" value="ENSGMOG00000028699.1"/>
</dbReference>
<dbReference type="OMA" id="QSHAHAK"/>
<dbReference type="Proteomes" id="UP000694546">
    <property type="component" value="Chromosome 2"/>
</dbReference>
<evidence type="ECO:0000313" key="3">
    <source>
        <dbReference type="Ensembl" id="ENSGMOP00000062186.1"/>
    </source>
</evidence>
<feature type="region of interest" description="Disordered" evidence="1">
    <location>
        <begin position="382"/>
        <end position="414"/>
    </location>
</feature>
<feature type="compositionally biased region" description="Low complexity" evidence="1">
    <location>
        <begin position="65"/>
        <end position="84"/>
    </location>
</feature>
<reference evidence="3" key="2">
    <citation type="submission" date="2025-09" db="UniProtKB">
        <authorList>
            <consortium name="Ensembl"/>
        </authorList>
    </citation>
    <scope>IDENTIFICATION</scope>
</reference>
<sequence>PPPRRPAAARSTWDPAPPPVGKGARAAAARCRGALPSAVIRSGAAPWFSSSRTQGAWPPTQASCRAVRPPGSASASAPRNSSSSTQPTWPRLAASRSAEVCLTLETCNLNGLFSIGDDFDDEDLFEAEWAAPAVPACVSAPVPSSALSAPTPGGQDNTSPHRTLKALNKDTRGPTQTAATDTVRPGLRQISCVPEPSSSSAQHACPDVAAQLRRPAGDEPQKASEVEDEFEDWDVDLADLDESVHQAGPGVQNQKALAPPTAGELISSANRLRPPNHGRTHPESRTPYRGSGGVSPSPRRPPHCVPSGPPGPCPSLGPAPPWIPVVFNVPSSPSPRATRGSHHPPSQRPWTTPGGSPAPPPMYSPRPLSTPVLTNHLVRLVSAANNPPRKRPRSGAQPPSARRFPGPAGLLPQQSLNQSLDDIVVSVPQTPAHGAVARLPSQCSGSQSEEEEFTSGPWGAMKADMGLDERNATCFLHSYSVVMVLRKAALRQLAQNKVPNMAVQLKSIMHTHADAKAVFRDPTGEIAGTVHRRLLEDRLGELKAGAVLLLKQVGVFSPSHRNHYLNVTPSNLLKIYPPDGEGSSSTSFSSSSVTPCLPPLMQEPACPSTSAPWGPVSSMQLELEDEDEDEDDEEVRQRGVAPGTRSEEVPPGTELQGGPQDPAWDGGGDDDLNELLGDLLEDSSSV</sequence>
<dbReference type="AlphaFoldDB" id="A0A8C5CLS0"/>
<dbReference type="PANTHER" id="PTHR14523:SF1">
    <property type="entry name" value="HOMOLOGOUS RECOMBINATION OB-FOLD PROTEIN"/>
    <property type="match status" value="1"/>
</dbReference>
<feature type="region of interest" description="Disordered" evidence="1">
    <location>
        <begin position="49"/>
        <end position="91"/>
    </location>
</feature>
<dbReference type="GeneTree" id="ENSGT00400000022305"/>
<dbReference type="InterPro" id="IPR028045">
    <property type="entry name" value="HROB"/>
</dbReference>
<feature type="region of interest" description="Disordered" evidence="1">
    <location>
        <begin position="331"/>
        <end position="370"/>
    </location>
</feature>
<feature type="compositionally biased region" description="Acidic residues" evidence="1">
    <location>
        <begin position="622"/>
        <end position="634"/>
    </location>
</feature>
<reference evidence="3" key="1">
    <citation type="submission" date="2025-08" db="UniProtKB">
        <authorList>
            <consortium name="Ensembl"/>
        </authorList>
    </citation>
    <scope>IDENTIFICATION</scope>
</reference>
<proteinExistence type="predicted"/>
<dbReference type="InterPro" id="IPR058570">
    <property type="entry name" value="HROB_OB"/>
</dbReference>
<feature type="compositionally biased region" description="Pro residues" evidence="1">
    <location>
        <begin position="303"/>
        <end position="312"/>
    </location>
</feature>
<name>A0A8C5CLS0_GADMO</name>
<dbReference type="GO" id="GO:0000725">
    <property type="term" value="P:recombinational repair"/>
    <property type="evidence" value="ECO:0007669"/>
    <property type="project" value="InterPro"/>
</dbReference>
<dbReference type="PANTHER" id="PTHR14523">
    <property type="entry name" value="UNCHARACTERIZED PROTEIN C17ORF53 HOMOLOG"/>
    <property type="match status" value="1"/>
</dbReference>